<dbReference type="Pfam" id="PF12833">
    <property type="entry name" value="HTH_18"/>
    <property type="match status" value="1"/>
</dbReference>
<dbReference type="PROSITE" id="PS01124">
    <property type="entry name" value="HTH_ARAC_FAMILY_2"/>
    <property type="match status" value="1"/>
</dbReference>
<dbReference type="RefSeq" id="WP_123228976.1">
    <property type="nucleotide sequence ID" value="NZ_RJSE01000008.1"/>
</dbReference>
<dbReference type="GO" id="GO:0000976">
    <property type="term" value="F:transcription cis-regulatory region binding"/>
    <property type="evidence" value="ECO:0007669"/>
    <property type="project" value="TreeGrafter"/>
</dbReference>
<evidence type="ECO:0000313" key="6">
    <source>
        <dbReference type="Proteomes" id="UP000267128"/>
    </source>
</evidence>
<dbReference type="Gene3D" id="1.10.10.60">
    <property type="entry name" value="Homeodomain-like"/>
    <property type="match status" value="1"/>
</dbReference>
<dbReference type="OrthoDB" id="3172070at2"/>
<dbReference type="EMBL" id="RJSE01000008">
    <property type="protein sequence ID" value="RNL61264.1"/>
    <property type="molecule type" value="Genomic_DNA"/>
</dbReference>
<dbReference type="PANTHER" id="PTHR47894">
    <property type="entry name" value="HTH-TYPE TRANSCRIPTIONAL REGULATOR GADX"/>
    <property type="match status" value="1"/>
</dbReference>
<accession>A0A3N0CCT4</accession>
<dbReference type="PANTHER" id="PTHR47894:SF1">
    <property type="entry name" value="HTH-TYPE TRANSCRIPTIONAL REGULATOR VQSM"/>
    <property type="match status" value="1"/>
</dbReference>
<protein>
    <submittedName>
        <fullName evidence="5">AraC family transcriptional regulator</fullName>
    </submittedName>
</protein>
<keyword evidence="3" id="KW-0804">Transcription</keyword>
<feature type="domain" description="HTH araC/xylS-type" evidence="4">
    <location>
        <begin position="233"/>
        <end position="331"/>
    </location>
</feature>
<evidence type="ECO:0000256" key="2">
    <source>
        <dbReference type="ARBA" id="ARBA00023125"/>
    </source>
</evidence>
<dbReference type="SUPFAM" id="SSF46689">
    <property type="entry name" value="Homeodomain-like"/>
    <property type="match status" value="1"/>
</dbReference>
<dbReference type="Proteomes" id="UP000267128">
    <property type="component" value="Unassembled WGS sequence"/>
</dbReference>
<evidence type="ECO:0000313" key="5">
    <source>
        <dbReference type="EMBL" id="RNL61264.1"/>
    </source>
</evidence>
<evidence type="ECO:0000259" key="4">
    <source>
        <dbReference type="PROSITE" id="PS01124"/>
    </source>
</evidence>
<reference evidence="5 6" key="1">
    <citation type="submission" date="2018-11" db="EMBL/GenBank/DDBJ databases">
        <authorList>
            <person name="Li F."/>
        </authorList>
    </citation>
    <scope>NUCLEOTIDE SEQUENCE [LARGE SCALE GENOMIC DNA]</scope>
    <source>
        <strain evidence="5 6">Gsoil 097</strain>
    </source>
</reference>
<dbReference type="InterPro" id="IPR032687">
    <property type="entry name" value="AraC-type_N"/>
</dbReference>
<dbReference type="SMART" id="SM00342">
    <property type="entry name" value="HTH_ARAC"/>
    <property type="match status" value="1"/>
</dbReference>
<name>A0A3N0CCT4_9ACTN</name>
<dbReference type="GO" id="GO:0005829">
    <property type="term" value="C:cytosol"/>
    <property type="evidence" value="ECO:0007669"/>
    <property type="project" value="TreeGrafter"/>
</dbReference>
<keyword evidence="1" id="KW-0805">Transcription regulation</keyword>
<proteinExistence type="predicted"/>
<gene>
    <name evidence="5" type="ORF">EFK50_18035</name>
</gene>
<dbReference type="AlphaFoldDB" id="A0A3N0CCT4"/>
<dbReference type="PRINTS" id="PR00032">
    <property type="entry name" value="HTHARAC"/>
</dbReference>
<evidence type="ECO:0000256" key="3">
    <source>
        <dbReference type="ARBA" id="ARBA00023163"/>
    </source>
</evidence>
<comment type="caution">
    <text evidence="5">The sequence shown here is derived from an EMBL/GenBank/DDBJ whole genome shotgun (WGS) entry which is preliminary data.</text>
</comment>
<keyword evidence="6" id="KW-1185">Reference proteome</keyword>
<evidence type="ECO:0000256" key="1">
    <source>
        <dbReference type="ARBA" id="ARBA00023015"/>
    </source>
</evidence>
<sequence length="333" mass="36200">MAELTIPVPFLRAALRSVAATGVDVEAALRHAGIPSALLRDNRARLAPKQVAKLIRRLWRLSGDDMLGMGSAVSPRGTLQLLAHALVGPGDVRDLLTRMIALQGAIAGAPQVSLTEGPELARVEVDASRLNDPDHLALDFSLVVMQRFTSWLIGQPLRFHQVELPYPAPAIAREYEVMFGCPVTFGGPVAAITFCSTMLDAPAIRTIAELEEYLRRSPEDLLSQREYGSLPSSRVRAALESGLYRNQWPDAEEVAATLSVSSGHLRRMLRNEGTSLGLIKEELLRDSAITAMARGASIEEVAHQLGFSEASAFRRAFKRWTGSTPTAYRIGGP</sequence>
<keyword evidence="2" id="KW-0238">DNA-binding</keyword>
<dbReference type="Pfam" id="PF12625">
    <property type="entry name" value="Arabinose_bd"/>
    <property type="match status" value="1"/>
</dbReference>
<dbReference type="InterPro" id="IPR020449">
    <property type="entry name" value="Tscrpt_reg_AraC-type_HTH"/>
</dbReference>
<dbReference type="InterPro" id="IPR009057">
    <property type="entry name" value="Homeodomain-like_sf"/>
</dbReference>
<organism evidence="5 6">
    <name type="scientific">Nocardioides marmoriginsengisoli</name>
    <dbReference type="NCBI Taxonomy" id="661483"/>
    <lineage>
        <taxon>Bacteria</taxon>
        <taxon>Bacillati</taxon>
        <taxon>Actinomycetota</taxon>
        <taxon>Actinomycetes</taxon>
        <taxon>Propionibacteriales</taxon>
        <taxon>Nocardioidaceae</taxon>
        <taxon>Nocardioides</taxon>
    </lineage>
</organism>
<dbReference type="InterPro" id="IPR018060">
    <property type="entry name" value="HTH_AraC"/>
</dbReference>
<dbReference type="GO" id="GO:0003700">
    <property type="term" value="F:DNA-binding transcription factor activity"/>
    <property type="evidence" value="ECO:0007669"/>
    <property type="project" value="InterPro"/>
</dbReference>